<dbReference type="AlphaFoldDB" id="A0AAX6FYZ1"/>
<evidence type="ECO:0000256" key="2">
    <source>
        <dbReference type="SAM" id="MobiDB-lite"/>
    </source>
</evidence>
<dbReference type="PANTHER" id="PTHR33155:SF27">
    <property type="entry name" value="FANTASTIC FOUR-LIKE PROTEIN (DUF3049)"/>
    <property type="match status" value="1"/>
</dbReference>
<dbReference type="GO" id="GO:0016301">
    <property type="term" value="F:kinase activity"/>
    <property type="evidence" value="ECO:0007669"/>
    <property type="project" value="UniProtKB-KW"/>
</dbReference>
<organism evidence="4 5">
    <name type="scientific">Iris pallida</name>
    <name type="common">Sweet iris</name>
    <dbReference type="NCBI Taxonomy" id="29817"/>
    <lineage>
        <taxon>Eukaryota</taxon>
        <taxon>Viridiplantae</taxon>
        <taxon>Streptophyta</taxon>
        <taxon>Embryophyta</taxon>
        <taxon>Tracheophyta</taxon>
        <taxon>Spermatophyta</taxon>
        <taxon>Magnoliopsida</taxon>
        <taxon>Liliopsida</taxon>
        <taxon>Asparagales</taxon>
        <taxon>Iridaceae</taxon>
        <taxon>Iridoideae</taxon>
        <taxon>Irideae</taxon>
        <taxon>Iris</taxon>
    </lineage>
</organism>
<reference evidence="4" key="2">
    <citation type="submission" date="2023-04" db="EMBL/GenBank/DDBJ databases">
        <authorList>
            <person name="Bruccoleri R.E."/>
            <person name="Oakeley E.J."/>
            <person name="Faust A.-M."/>
            <person name="Dessus-Babus S."/>
            <person name="Altorfer M."/>
            <person name="Burckhardt D."/>
            <person name="Oertli M."/>
            <person name="Naumann U."/>
            <person name="Petersen F."/>
            <person name="Wong J."/>
        </authorList>
    </citation>
    <scope>NUCLEOTIDE SEQUENCE</scope>
    <source>
        <strain evidence="4">GSM-AAB239-AS_SAM_17_03QT</strain>
        <tissue evidence="4">Leaf</tissue>
    </source>
</reference>
<proteinExistence type="inferred from homology"/>
<feature type="region of interest" description="Disordered" evidence="2">
    <location>
        <begin position="103"/>
        <end position="136"/>
    </location>
</feature>
<evidence type="ECO:0000313" key="5">
    <source>
        <dbReference type="Proteomes" id="UP001140949"/>
    </source>
</evidence>
<feature type="compositionally biased region" description="Basic residues" evidence="2">
    <location>
        <begin position="111"/>
        <end position="121"/>
    </location>
</feature>
<evidence type="ECO:0000313" key="4">
    <source>
        <dbReference type="EMBL" id="KAJ6821433.1"/>
    </source>
</evidence>
<comment type="similarity">
    <text evidence="1">Belongs to the fantastic four family.</text>
</comment>
<dbReference type="Pfam" id="PF11250">
    <property type="entry name" value="FAF"/>
    <property type="match status" value="1"/>
</dbReference>
<keyword evidence="5" id="KW-1185">Reference proteome</keyword>
<feature type="region of interest" description="Disordered" evidence="2">
    <location>
        <begin position="46"/>
        <end position="69"/>
    </location>
</feature>
<sequence>MMILCRTFHTLLGFPDPYPSRRVRYAPPPDAAGGLRFLADVPPNDRRRVVDSSSVGPTPPLRETIPDPGSWGLHEVAGGIGLCTENLGSESCCDDVAAAAAAAEEELGTRSPRRERRSSRRSRTEQRKRSFPPPLPWLLESNGRRNRFMKGERRDGRFLLREVRIERPEVMRAERQDGRLRLHLIESEEEVEEEAEEVEERREEKWEVVGPVGTRCQEEVSGNGSKCMQLWWGHHHQHHRFVTTA</sequence>
<evidence type="ECO:0000259" key="3">
    <source>
        <dbReference type="Pfam" id="PF11250"/>
    </source>
</evidence>
<dbReference type="Proteomes" id="UP001140949">
    <property type="component" value="Unassembled WGS sequence"/>
</dbReference>
<dbReference type="InterPro" id="IPR021410">
    <property type="entry name" value="FAF"/>
</dbReference>
<keyword evidence="4" id="KW-0808">Transferase</keyword>
<evidence type="ECO:0000256" key="1">
    <source>
        <dbReference type="ARBA" id="ARBA00008690"/>
    </source>
</evidence>
<dbReference type="PANTHER" id="PTHR33155">
    <property type="entry name" value="FANTASTIC FOUR-LIKE PROTEIN (DUF3049)"/>
    <property type="match status" value="1"/>
</dbReference>
<dbReference type="EMBL" id="JANAVB010024998">
    <property type="protein sequence ID" value="KAJ6821433.1"/>
    <property type="molecule type" value="Genomic_DNA"/>
</dbReference>
<keyword evidence="4" id="KW-0418">Kinase</keyword>
<accession>A0AAX6FYZ1</accession>
<gene>
    <name evidence="4" type="ORF">M6B38_392235</name>
</gene>
<keyword evidence="4" id="KW-0675">Receptor</keyword>
<protein>
    <submittedName>
        <fullName evidence="4">Proline-rich receptor-like protein kinase PERK13</fullName>
    </submittedName>
</protein>
<comment type="caution">
    <text evidence="4">The sequence shown here is derived from an EMBL/GenBank/DDBJ whole genome shotgun (WGS) entry which is preliminary data.</text>
</comment>
<feature type="domain" description="FAF" evidence="3">
    <location>
        <begin position="130"/>
        <end position="184"/>
    </location>
</feature>
<name>A0AAX6FYZ1_IRIPA</name>
<dbReference type="InterPro" id="IPR046431">
    <property type="entry name" value="FAF_dom"/>
</dbReference>
<reference evidence="4" key="1">
    <citation type="journal article" date="2023" name="GigaByte">
        <title>Genome assembly of the bearded iris, Iris pallida Lam.</title>
        <authorList>
            <person name="Bruccoleri R.E."/>
            <person name="Oakeley E.J."/>
            <person name="Faust A.M.E."/>
            <person name="Altorfer M."/>
            <person name="Dessus-Babus S."/>
            <person name="Burckhardt D."/>
            <person name="Oertli M."/>
            <person name="Naumann U."/>
            <person name="Petersen F."/>
            <person name="Wong J."/>
        </authorList>
    </citation>
    <scope>NUCLEOTIDE SEQUENCE</scope>
    <source>
        <strain evidence="4">GSM-AAB239-AS_SAM_17_03QT</strain>
    </source>
</reference>